<sequence length="243" mass="27055">MDTWLRTCLLLCLYGFFKELRPSEPFLTEYLKQPPMNLTDDELTYEVYPVWTYSYLSLLVGVFLLTDLLRYKPVIVAEGIGYVITWSLLLWARGVPAMQFMEFMYGIATSTEVAYYTYIYAKVAGKFYQRVTSYTRAAILTGRFLSAVLSQVLTHTGAMSYHDLNYVSLASVSVAFILACLLPSVSTSVYFHRQQYYVPTSEGNSTIQLSPVHQGQDGSGDGASGGAGGGAEGCQQGDFCFFS</sequence>
<feature type="compositionally biased region" description="Gly residues" evidence="2">
    <location>
        <begin position="217"/>
        <end position="230"/>
    </location>
</feature>
<feature type="transmembrane region" description="Helical" evidence="3">
    <location>
        <begin position="133"/>
        <end position="154"/>
    </location>
</feature>
<dbReference type="GO" id="GO:0090482">
    <property type="term" value="F:vitamin transmembrane transporter activity"/>
    <property type="evidence" value="ECO:0007669"/>
    <property type="project" value="InterPro"/>
</dbReference>
<dbReference type="PANTHER" id="PTHR10686">
    <property type="entry name" value="FOLATE TRANSPORTER"/>
    <property type="match status" value="1"/>
</dbReference>
<dbReference type="EMBL" id="GDRN01065339">
    <property type="protein sequence ID" value="JAI64706.1"/>
    <property type="molecule type" value="Transcribed_RNA"/>
</dbReference>
<keyword evidence="3" id="KW-1133">Transmembrane helix</keyword>
<feature type="transmembrane region" description="Helical" evidence="3">
    <location>
        <begin position="103"/>
        <end position="121"/>
    </location>
</feature>
<dbReference type="InterPro" id="IPR002666">
    <property type="entry name" value="Folate_carrier"/>
</dbReference>
<comment type="similarity">
    <text evidence="1">Belongs to the reduced folate carrier (RFC) transporter (TC 2.A.48) family.</text>
</comment>
<feature type="transmembrane region" description="Helical" evidence="3">
    <location>
        <begin position="73"/>
        <end position="91"/>
    </location>
</feature>
<feature type="region of interest" description="Disordered" evidence="2">
    <location>
        <begin position="208"/>
        <end position="230"/>
    </location>
</feature>
<dbReference type="GO" id="GO:0005886">
    <property type="term" value="C:plasma membrane"/>
    <property type="evidence" value="ECO:0007669"/>
    <property type="project" value="TreeGrafter"/>
</dbReference>
<dbReference type="NCBIfam" id="TIGR00806">
    <property type="entry name" value="rfc"/>
    <property type="match status" value="1"/>
</dbReference>
<feature type="transmembrane region" description="Helical" evidence="3">
    <location>
        <begin position="46"/>
        <end position="66"/>
    </location>
</feature>
<evidence type="ECO:0000256" key="3">
    <source>
        <dbReference type="SAM" id="Phobius"/>
    </source>
</evidence>
<keyword evidence="3" id="KW-0472">Membrane</keyword>
<keyword evidence="3" id="KW-0812">Transmembrane</keyword>
<dbReference type="Pfam" id="PF01770">
    <property type="entry name" value="Folate_carrier"/>
    <property type="match status" value="1"/>
</dbReference>
<dbReference type="PANTHER" id="PTHR10686:SF18">
    <property type="entry name" value="IP11787P-RELATED"/>
    <property type="match status" value="1"/>
</dbReference>
<organism evidence="4">
    <name type="scientific">Scylla olivacea</name>
    <name type="common">Orange mud crab</name>
    <name type="synonym">Cancer olivacea</name>
    <dbReference type="NCBI Taxonomy" id="85551"/>
    <lineage>
        <taxon>Eukaryota</taxon>
        <taxon>Metazoa</taxon>
        <taxon>Ecdysozoa</taxon>
        <taxon>Arthropoda</taxon>
        <taxon>Crustacea</taxon>
        <taxon>Multicrustacea</taxon>
        <taxon>Malacostraca</taxon>
        <taxon>Eumalacostraca</taxon>
        <taxon>Eucarida</taxon>
        <taxon>Decapoda</taxon>
        <taxon>Pleocyemata</taxon>
        <taxon>Brachyura</taxon>
        <taxon>Eubrachyura</taxon>
        <taxon>Portunoidea</taxon>
        <taxon>Portunidae</taxon>
        <taxon>Portuninae</taxon>
        <taxon>Scylla</taxon>
    </lineage>
</organism>
<reference evidence="4" key="1">
    <citation type="submission" date="2015-09" db="EMBL/GenBank/DDBJ databases">
        <title>Scylla olivacea transcriptome.</title>
        <authorList>
            <person name="Ikhwanuddin M."/>
        </authorList>
    </citation>
    <scope>NUCLEOTIDE SEQUENCE</scope>
</reference>
<accession>A0A0P4W891</accession>
<dbReference type="AlphaFoldDB" id="A0A0P4W891"/>
<proteinExistence type="inferred from homology"/>
<feature type="transmembrane region" description="Helical" evidence="3">
    <location>
        <begin position="166"/>
        <end position="191"/>
    </location>
</feature>
<name>A0A0P4W891_SCYOL</name>
<protein>
    <submittedName>
        <fullName evidence="4">Uncharacterized protein</fullName>
    </submittedName>
</protein>
<dbReference type="SUPFAM" id="SSF103473">
    <property type="entry name" value="MFS general substrate transporter"/>
    <property type="match status" value="1"/>
</dbReference>
<evidence type="ECO:0000256" key="1">
    <source>
        <dbReference type="ARBA" id="ARBA00005773"/>
    </source>
</evidence>
<dbReference type="InterPro" id="IPR036259">
    <property type="entry name" value="MFS_trans_sf"/>
</dbReference>
<evidence type="ECO:0000313" key="4">
    <source>
        <dbReference type="EMBL" id="JAI64706.1"/>
    </source>
</evidence>
<evidence type="ECO:0000256" key="2">
    <source>
        <dbReference type="SAM" id="MobiDB-lite"/>
    </source>
</evidence>